<name>A0A7X0LLL1_9BACT</name>
<dbReference type="GO" id="GO:0005840">
    <property type="term" value="C:ribosome"/>
    <property type="evidence" value="ECO:0007669"/>
    <property type="project" value="UniProtKB-KW"/>
</dbReference>
<evidence type="ECO:0000256" key="3">
    <source>
        <dbReference type="ARBA" id="ARBA00023274"/>
    </source>
</evidence>
<comment type="caution">
    <text evidence="6">The sequence shown here is derived from an EMBL/GenBank/DDBJ whole genome shotgun (WGS) entry which is preliminary data.</text>
</comment>
<dbReference type="GO" id="GO:0003735">
    <property type="term" value="F:structural constituent of ribosome"/>
    <property type="evidence" value="ECO:0007669"/>
    <property type="project" value="InterPro"/>
</dbReference>
<sequence length="49" mass="5905">MSTHYPKRRSLIKRARKFGFRARMRSSAGRKLINRKRRAGRSVNVRRSF</sequence>
<gene>
    <name evidence="6" type="ORF">HNQ40_003431</name>
</gene>
<accession>A0A7X0LLL1</accession>
<dbReference type="RefSeq" id="WP_184679080.1">
    <property type="nucleotide sequence ID" value="NZ_JACHGY010000001.1"/>
</dbReference>
<keyword evidence="2 6" id="KW-0689">Ribosomal protein</keyword>
<dbReference type="InterPro" id="IPR000271">
    <property type="entry name" value="Ribosomal_bL34"/>
</dbReference>
<dbReference type="GO" id="GO:0006412">
    <property type="term" value="P:translation"/>
    <property type="evidence" value="ECO:0007669"/>
    <property type="project" value="InterPro"/>
</dbReference>
<evidence type="ECO:0000256" key="4">
    <source>
        <dbReference type="ARBA" id="ARBA00035177"/>
    </source>
</evidence>
<dbReference type="AlphaFoldDB" id="A0A7X0LLL1"/>
<comment type="similarity">
    <text evidence="1">Belongs to the bacterial ribosomal protein bL34 family.</text>
</comment>
<dbReference type="EMBL" id="JACHGY010000001">
    <property type="protein sequence ID" value="MBB6431625.1"/>
    <property type="molecule type" value="Genomic_DNA"/>
</dbReference>
<dbReference type="Proteomes" id="UP000541810">
    <property type="component" value="Unassembled WGS sequence"/>
</dbReference>
<keyword evidence="3" id="KW-0687">Ribonucleoprotein</keyword>
<evidence type="ECO:0000256" key="2">
    <source>
        <dbReference type="ARBA" id="ARBA00022980"/>
    </source>
</evidence>
<dbReference type="Pfam" id="PF00468">
    <property type="entry name" value="Ribosomal_L34"/>
    <property type="match status" value="1"/>
</dbReference>
<protein>
    <recommendedName>
        <fullName evidence="4">Large ribosomal subunit protein bL34</fullName>
    </recommendedName>
    <alternativeName>
        <fullName evidence="5">50S ribosomal protein L34</fullName>
    </alternativeName>
</protein>
<proteinExistence type="inferred from homology"/>
<keyword evidence="7" id="KW-1185">Reference proteome</keyword>
<evidence type="ECO:0000256" key="5">
    <source>
        <dbReference type="ARBA" id="ARBA00035489"/>
    </source>
</evidence>
<evidence type="ECO:0000313" key="6">
    <source>
        <dbReference type="EMBL" id="MBB6431625.1"/>
    </source>
</evidence>
<dbReference type="Gene3D" id="1.10.287.3980">
    <property type="match status" value="1"/>
</dbReference>
<dbReference type="GO" id="GO:1990904">
    <property type="term" value="C:ribonucleoprotein complex"/>
    <property type="evidence" value="ECO:0007669"/>
    <property type="project" value="UniProtKB-KW"/>
</dbReference>
<evidence type="ECO:0000313" key="7">
    <source>
        <dbReference type="Proteomes" id="UP000541810"/>
    </source>
</evidence>
<organism evidence="6 7">
    <name type="scientific">Algisphaera agarilytica</name>
    <dbReference type="NCBI Taxonomy" id="1385975"/>
    <lineage>
        <taxon>Bacteria</taxon>
        <taxon>Pseudomonadati</taxon>
        <taxon>Planctomycetota</taxon>
        <taxon>Phycisphaerae</taxon>
        <taxon>Phycisphaerales</taxon>
        <taxon>Phycisphaeraceae</taxon>
        <taxon>Algisphaera</taxon>
    </lineage>
</organism>
<evidence type="ECO:0000256" key="1">
    <source>
        <dbReference type="ARBA" id="ARBA00010111"/>
    </source>
</evidence>
<reference evidence="6 7" key="1">
    <citation type="submission" date="2020-08" db="EMBL/GenBank/DDBJ databases">
        <title>Genomic Encyclopedia of Type Strains, Phase IV (KMG-IV): sequencing the most valuable type-strain genomes for metagenomic binning, comparative biology and taxonomic classification.</title>
        <authorList>
            <person name="Goeker M."/>
        </authorList>
    </citation>
    <scope>NUCLEOTIDE SEQUENCE [LARGE SCALE GENOMIC DNA]</scope>
    <source>
        <strain evidence="6 7">DSM 103725</strain>
    </source>
</reference>